<feature type="compositionally biased region" description="Polar residues" evidence="1">
    <location>
        <begin position="342"/>
        <end position="353"/>
    </location>
</feature>
<feature type="non-terminal residue" evidence="3">
    <location>
        <position position="769"/>
    </location>
</feature>
<feature type="compositionally biased region" description="Basic and acidic residues" evidence="1">
    <location>
        <begin position="590"/>
        <end position="605"/>
    </location>
</feature>
<name>A0ABM0M692_SACKO</name>
<feature type="compositionally biased region" description="Polar residues" evidence="1">
    <location>
        <begin position="376"/>
        <end position="407"/>
    </location>
</feature>
<feature type="compositionally biased region" description="Polar residues" evidence="1">
    <location>
        <begin position="418"/>
        <end position="438"/>
    </location>
</feature>
<feature type="compositionally biased region" description="Polar residues" evidence="1">
    <location>
        <begin position="708"/>
        <end position="720"/>
    </location>
</feature>
<feature type="compositionally biased region" description="Polar residues" evidence="1">
    <location>
        <begin position="360"/>
        <end position="369"/>
    </location>
</feature>
<reference evidence="3" key="1">
    <citation type="submission" date="2025-08" db="UniProtKB">
        <authorList>
            <consortium name="RefSeq"/>
        </authorList>
    </citation>
    <scope>IDENTIFICATION</scope>
    <source>
        <tissue evidence="3">Testes</tissue>
    </source>
</reference>
<dbReference type="Proteomes" id="UP000694865">
    <property type="component" value="Unplaced"/>
</dbReference>
<feature type="compositionally biased region" description="Polar residues" evidence="1">
    <location>
        <begin position="455"/>
        <end position="480"/>
    </location>
</feature>
<dbReference type="GeneID" id="102806480"/>
<proteinExistence type="predicted"/>
<feature type="compositionally biased region" description="Low complexity" evidence="1">
    <location>
        <begin position="443"/>
        <end position="454"/>
    </location>
</feature>
<feature type="compositionally biased region" description="Polar residues" evidence="1">
    <location>
        <begin position="542"/>
        <end position="553"/>
    </location>
</feature>
<organism evidence="2 3">
    <name type="scientific">Saccoglossus kowalevskii</name>
    <name type="common">Acorn worm</name>
    <dbReference type="NCBI Taxonomy" id="10224"/>
    <lineage>
        <taxon>Eukaryota</taxon>
        <taxon>Metazoa</taxon>
        <taxon>Hemichordata</taxon>
        <taxon>Enteropneusta</taxon>
        <taxon>Harrimaniidae</taxon>
        <taxon>Saccoglossus</taxon>
    </lineage>
</organism>
<feature type="region of interest" description="Disordered" evidence="1">
    <location>
        <begin position="542"/>
        <end position="629"/>
    </location>
</feature>
<evidence type="ECO:0000313" key="2">
    <source>
        <dbReference type="Proteomes" id="UP000694865"/>
    </source>
</evidence>
<dbReference type="RefSeq" id="XP_006815533.1">
    <property type="nucleotide sequence ID" value="XM_006815470.1"/>
</dbReference>
<accession>A0ABM0M692</accession>
<keyword evidence="2" id="KW-1185">Reference proteome</keyword>
<protein>
    <submittedName>
        <fullName evidence="3">Dentin sialophosphoprotein-like</fullName>
    </submittedName>
</protein>
<sequence length="769" mass="83906">AKRVVSSGRKHVIFDQEVSVKLFEDDETRCKMSRSPFQDTSQDEEVSEQTKNKATANIYEQCPDEKSLFCQVQGKCKLTKCNLSQEEVISVLEKMVKDGKLKSWQCADDDVRVKGTAIQVYHAECALLQLMKTNRTINDSKLDKIHTSASAQQVVTTPKKDDNTHLNASSKRKYPGIAVSFSESVVVGENNTAPHDSFGDIQQLTAVLPNDRSNKNELDHLDEGESGEQVDDQSCICDHENSLCSNTAAKKHLKNSALSNQPDEDPQKGKSSDIKQPNQADNILKDNRDDKHEDVADKLDNMNGSPQAEDGPSQKDIKSPPSVIGDSTKNNITMGYKDDSNKMPSYSKSNTSKAYEEDSNSNTIAGSDSNDFHAGENSTEVETNAKNVDSTQAPSSHSQGNHINTNHPIDKSRATAGSVLSHSKSSTSQGYVEGNNPNIIAESGSQSSDSTGSTKAQSSYTREDNINTNLHSRENITVTGPNAKKAGSIQGTSSRTQKNQINENLQTGKTYATATAMSKTTEGLAPSNEKFPKESVENNSIDTTAASDNSSPNCPERETDTKTGNSIKKREATKLGGPNRSPGTPLTGNTDDKESSSTGDVESKPKVSNHTGLNKMEHKQDEDKTKSVDAEKFSETNFNEQSERAKQIIHRSKVTVVKQKAVLYFMSEDETELRKTLTEYCDAIGINPPVVQTDQSSGAVTGEKEHSTNSSNPSGANEANKSVREATVGADVLGFVYHVHLDKLKADEKKYNVEFVWNGGESFIYNTCE</sequence>
<feature type="compositionally biased region" description="Basic and acidic residues" evidence="1">
    <location>
        <begin position="283"/>
        <end position="300"/>
    </location>
</feature>
<gene>
    <name evidence="3" type="primary">LOC102806480</name>
</gene>
<evidence type="ECO:0000256" key="1">
    <source>
        <dbReference type="SAM" id="MobiDB-lite"/>
    </source>
</evidence>
<evidence type="ECO:0000313" key="3">
    <source>
        <dbReference type="RefSeq" id="XP_006815533.1"/>
    </source>
</evidence>
<feature type="compositionally biased region" description="Basic and acidic residues" evidence="1">
    <location>
        <begin position="615"/>
        <end position="629"/>
    </location>
</feature>
<feature type="compositionally biased region" description="Polar residues" evidence="1">
    <location>
        <begin position="489"/>
        <end position="510"/>
    </location>
</feature>
<feature type="region of interest" description="Disordered" evidence="1">
    <location>
        <begin position="691"/>
        <end position="722"/>
    </location>
</feature>
<feature type="non-terminal residue" evidence="3">
    <location>
        <position position="1"/>
    </location>
</feature>
<feature type="region of interest" description="Disordered" evidence="1">
    <location>
        <begin position="254"/>
        <end position="510"/>
    </location>
</feature>